<comment type="caution">
    <text evidence="2">The sequence shown here is derived from an EMBL/GenBank/DDBJ whole genome shotgun (WGS) entry which is preliminary data.</text>
</comment>
<sequence>MPFTPCGSLCPLFALLNVDYHIAIVLSSLSPSLHPVICYSLPFMIPSTTLFYFLCDFTRSMSYDPPIPMCSCAASLFFTFLSNRPLVERDGIMKYIDDVVGAIMSRTTEAQELSSACCAETHGGASASIESIEMVTVNVYFIVGIRTSVILSRIGIGASSLSATKGAGT</sequence>
<gene>
    <name evidence="2" type="ORF">EV420DRAFT_245695</name>
</gene>
<dbReference type="AlphaFoldDB" id="A0AA39KHM7"/>
<accession>A0AA39KHM7</accession>
<name>A0AA39KHM7_ARMTA</name>
<proteinExistence type="predicted"/>
<keyword evidence="1" id="KW-0472">Membrane</keyword>
<reference evidence="2" key="1">
    <citation type="submission" date="2023-06" db="EMBL/GenBank/DDBJ databases">
        <authorList>
            <consortium name="Lawrence Berkeley National Laboratory"/>
            <person name="Ahrendt S."/>
            <person name="Sahu N."/>
            <person name="Indic B."/>
            <person name="Wong-Bajracharya J."/>
            <person name="Merenyi Z."/>
            <person name="Ke H.-M."/>
            <person name="Monk M."/>
            <person name="Kocsube S."/>
            <person name="Drula E."/>
            <person name="Lipzen A."/>
            <person name="Balint B."/>
            <person name="Henrissat B."/>
            <person name="Andreopoulos B."/>
            <person name="Martin F.M."/>
            <person name="Harder C.B."/>
            <person name="Rigling D."/>
            <person name="Ford K.L."/>
            <person name="Foster G.D."/>
            <person name="Pangilinan J."/>
            <person name="Papanicolaou A."/>
            <person name="Barry K."/>
            <person name="LaButti K."/>
            <person name="Viragh M."/>
            <person name="Koriabine M."/>
            <person name="Yan M."/>
            <person name="Riley R."/>
            <person name="Champramary S."/>
            <person name="Plett K.L."/>
            <person name="Tsai I.J."/>
            <person name="Slot J."/>
            <person name="Sipos G."/>
            <person name="Plett J."/>
            <person name="Nagy L.G."/>
            <person name="Grigoriev I.V."/>
        </authorList>
    </citation>
    <scope>NUCLEOTIDE SEQUENCE</scope>
    <source>
        <strain evidence="2">CCBAS 213</strain>
    </source>
</reference>
<evidence type="ECO:0000313" key="2">
    <source>
        <dbReference type="EMBL" id="KAK0459999.1"/>
    </source>
</evidence>
<keyword evidence="1" id="KW-0812">Transmembrane</keyword>
<keyword evidence="1" id="KW-1133">Transmembrane helix</keyword>
<dbReference type="GeneID" id="85364924"/>
<evidence type="ECO:0000313" key="3">
    <source>
        <dbReference type="Proteomes" id="UP001175211"/>
    </source>
</evidence>
<protein>
    <submittedName>
        <fullName evidence="2">Uncharacterized protein</fullName>
    </submittedName>
</protein>
<dbReference type="RefSeq" id="XP_060332125.1">
    <property type="nucleotide sequence ID" value="XM_060481376.1"/>
</dbReference>
<organism evidence="2 3">
    <name type="scientific">Armillaria tabescens</name>
    <name type="common">Ringless honey mushroom</name>
    <name type="synonym">Agaricus tabescens</name>
    <dbReference type="NCBI Taxonomy" id="1929756"/>
    <lineage>
        <taxon>Eukaryota</taxon>
        <taxon>Fungi</taxon>
        <taxon>Dikarya</taxon>
        <taxon>Basidiomycota</taxon>
        <taxon>Agaricomycotina</taxon>
        <taxon>Agaricomycetes</taxon>
        <taxon>Agaricomycetidae</taxon>
        <taxon>Agaricales</taxon>
        <taxon>Marasmiineae</taxon>
        <taxon>Physalacriaceae</taxon>
        <taxon>Desarmillaria</taxon>
    </lineage>
</organism>
<dbReference type="Proteomes" id="UP001175211">
    <property type="component" value="Unassembled WGS sequence"/>
</dbReference>
<evidence type="ECO:0000256" key="1">
    <source>
        <dbReference type="SAM" id="Phobius"/>
    </source>
</evidence>
<dbReference type="EMBL" id="JAUEPS010000013">
    <property type="protein sequence ID" value="KAK0459999.1"/>
    <property type="molecule type" value="Genomic_DNA"/>
</dbReference>
<feature type="transmembrane region" description="Helical" evidence="1">
    <location>
        <begin position="36"/>
        <end position="54"/>
    </location>
</feature>
<keyword evidence="3" id="KW-1185">Reference proteome</keyword>
<feature type="transmembrane region" description="Helical" evidence="1">
    <location>
        <begin position="12"/>
        <end position="29"/>
    </location>
</feature>